<comment type="caution">
    <text evidence="1">The sequence shown here is derived from an EMBL/GenBank/DDBJ whole genome shotgun (WGS) entry which is preliminary data.</text>
</comment>
<protein>
    <submittedName>
        <fullName evidence="1">Uncharacterized protein</fullName>
    </submittedName>
</protein>
<keyword evidence="2" id="KW-1185">Reference proteome</keyword>
<reference evidence="1 2" key="1">
    <citation type="submission" date="2013-06" db="EMBL/GenBank/DDBJ databases">
        <title>The Genome Sequence of Acinetobacter gyllenbergii CIP 110306.</title>
        <authorList>
            <consortium name="The Broad Institute Genome Sequencing Platform"/>
            <consortium name="The Broad Institute Genome Sequencing Center for Infectious Disease"/>
            <person name="Cerqueira G."/>
            <person name="Feldgarden M."/>
            <person name="Courvalin P."/>
            <person name="Perichon B."/>
            <person name="Grillot-Courvalin C."/>
            <person name="Clermont D."/>
            <person name="Rocha E."/>
            <person name="Yoon E.-J."/>
            <person name="Nemec A."/>
            <person name="Young S.K."/>
            <person name="Zeng Q."/>
            <person name="Gargeya S."/>
            <person name="Fitzgerald M."/>
            <person name="Abouelleil A."/>
            <person name="Alvarado L."/>
            <person name="Berlin A.M."/>
            <person name="Chapman S.B."/>
            <person name="Dewar J."/>
            <person name="Goldberg J."/>
            <person name="Griggs A."/>
            <person name="Gujja S."/>
            <person name="Hansen M."/>
            <person name="Howarth C."/>
            <person name="Imamovic A."/>
            <person name="Larimer J."/>
            <person name="McCowan C."/>
            <person name="Murphy C."/>
            <person name="Pearson M."/>
            <person name="Priest M."/>
            <person name="Roberts A."/>
            <person name="Saif S."/>
            <person name="Shea T."/>
            <person name="Sykes S."/>
            <person name="Wortman J."/>
            <person name="Nusbaum C."/>
            <person name="Birren B."/>
        </authorList>
    </citation>
    <scope>NUCLEOTIDE SEQUENCE [LARGE SCALE GENOMIC DNA]</scope>
    <source>
        <strain evidence="1 2">CIP 110306</strain>
    </source>
</reference>
<sequence length="197" mass="23335">MKNENLLQLIEQEFKDVTLGDNYTLAEEDYADTSYWYFDKQHPDSNLTAEEWASQELGFFETCAWLAADKEEAIQAIKEKRKMANRFSNPLEIPSLYLNMHFTGFSYLAPQAYLFYTPAIMKHYLSDADSLYSNSFTWWLTRLRRANNPDLIKKVLQFFVEQQIVILEEFLMYVFKSNNENNDVKVALENLKQTRKM</sequence>
<accession>A0A829HBB8</accession>
<dbReference type="RefSeq" id="WP_016542973.1">
    <property type="nucleotide sequence ID" value="NZ_ASQH01000024.1"/>
</dbReference>
<organism evidence="1 2">
    <name type="scientific">Acinetobacter gyllenbergii CIP 110306 = MTCC 11365</name>
    <dbReference type="NCBI Taxonomy" id="1217657"/>
    <lineage>
        <taxon>Bacteria</taxon>
        <taxon>Pseudomonadati</taxon>
        <taxon>Pseudomonadota</taxon>
        <taxon>Gammaproteobacteria</taxon>
        <taxon>Moraxellales</taxon>
        <taxon>Moraxellaceae</taxon>
        <taxon>Acinetobacter</taxon>
    </lineage>
</organism>
<proteinExistence type="predicted"/>
<evidence type="ECO:0000313" key="1">
    <source>
        <dbReference type="EMBL" id="EPF72536.1"/>
    </source>
</evidence>
<dbReference type="Proteomes" id="UP000014523">
    <property type="component" value="Unassembled WGS sequence"/>
</dbReference>
<dbReference type="InterPro" id="IPR046560">
    <property type="entry name" value="DUF6714"/>
</dbReference>
<dbReference type="Pfam" id="PF20461">
    <property type="entry name" value="DUF6714"/>
    <property type="match status" value="1"/>
</dbReference>
<dbReference type="EMBL" id="ATGG01000049">
    <property type="protein sequence ID" value="EPF72536.1"/>
    <property type="molecule type" value="Genomic_DNA"/>
</dbReference>
<name>A0A829HBB8_9GAMM</name>
<dbReference type="AlphaFoldDB" id="A0A829HBB8"/>
<gene>
    <name evidence="1" type="ORF">F957_03672</name>
</gene>
<evidence type="ECO:0000313" key="2">
    <source>
        <dbReference type="Proteomes" id="UP000014523"/>
    </source>
</evidence>